<keyword evidence="1" id="KW-0808">Transferase</keyword>
<accession>A0A812IJG0</accession>
<dbReference type="PANTHER" id="PTHR23079">
    <property type="entry name" value="RNA-DEPENDENT RNA POLYMERASE"/>
    <property type="match status" value="1"/>
</dbReference>
<evidence type="ECO:0000259" key="2">
    <source>
        <dbReference type="Pfam" id="PF05183"/>
    </source>
</evidence>
<comment type="caution">
    <text evidence="3">The sequence shown here is derived from an EMBL/GenBank/DDBJ whole genome shotgun (WGS) entry which is preliminary data.</text>
</comment>
<keyword evidence="1" id="KW-0548">Nucleotidyltransferase</keyword>
<gene>
    <name evidence="3" type="primary">RDR1</name>
    <name evidence="3" type="ORF">SNAT2548_LOCUS4201</name>
</gene>
<dbReference type="InterPro" id="IPR007855">
    <property type="entry name" value="RDRP"/>
</dbReference>
<evidence type="ECO:0000313" key="4">
    <source>
        <dbReference type="Proteomes" id="UP000604046"/>
    </source>
</evidence>
<dbReference type="GO" id="GO:0030422">
    <property type="term" value="P:siRNA processing"/>
    <property type="evidence" value="ECO:0007669"/>
    <property type="project" value="TreeGrafter"/>
</dbReference>
<keyword evidence="1" id="KW-0696">RNA-directed RNA polymerase</keyword>
<evidence type="ECO:0000313" key="3">
    <source>
        <dbReference type="EMBL" id="CAE7034868.1"/>
    </source>
</evidence>
<dbReference type="AlphaFoldDB" id="A0A812IJG0"/>
<comment type="catalytic activity">
    <reaction evidence="1">
        <text>RNA(n) + a ribonucleoside 5'-triphosphate = RNA(n+1) + diphosphate</text>
        <dbReference type="Rhea" id="RHEA:21248"/>
        <dbReference type="Rhea" id="RHEA-COMP:14527"/>
        <dbReference type="Rhea" id="RHEA-COMP:17342"/>
        <dbReference type="ChEBI" id="CHEBI:33019"/>
        <dbReference type="ChEBI" id="CHEBI:61557"/>
        <dbReference type="ChEBI" id="CHEBI:140395"/>
        <dbReference type="EC" id="2.7.7.48"/>
    </reaction>
</comment>
<organism evidence="3 4">
    <name type="scientific">Symbiodinium natans</name>
    <dbReference type="NCBI Taxonomy" id="878477"/>
    <lineage>
        <taxon>Eukaryota</taxon>
        <taxon>Sar</taxon>
        <taxon>Alveolata</taxon>
        <taxon>Dinophyceae</taxon>
        <taxon>Suessiales</taxon>
        <taxon>Symbiodiniaceae</taxon>
        <taxon>Symbiodinium</taxon>
    </lineage>
</organism>
<comment type="similarity">
    <text evidence="1">Belongs to the RdRP family.</text>
</comment>
<dbReference type="GO" id="GO:0003968">
    <property type="term" value="F:RNA-directed RNA polymerase activity"/>
    <property type="evidence" value="ECO:0007669"/>
    <property type="project" value="UniProtKB-KW"/>
</dbReference>
<keyword evidence="1" id="KW-0694">RNA-binding</keyword>
<dbReference type="OrthoDB" id="410311at2759"/>
<dbReference type="EC" id="2.7.7.48" evidence="1"/>
<dbReference type="GO" id="GO:0003723">
    <property type="term" value="F:RNA binding"/>
    <property type="evidence" value="ECO:0007669"/>
    <property type="project" value="UniProtKB-KW"/>
</dbReference>
<feature type="domain" description="RDRP core" evidence="2">
    <location>
        <begin position="219"/>
        <end position="762"/>
    </location>
</feature>
<dbReference type="Pfam" id="PF05183">
    <property type="entry name" value="RdRP"/>
    <property type="match status" value="1"/>
</dbReference>
<name>A0A812IJG0_9DINO</name>
<sequence>MTSPPLAASGASLCVSACSPAMLPDESIGQRILRACREGASEPLDVVLRESISQLHQETEFSSLGLRCWRTLWMVYNSLAVADLPAKLLTQHLWQALTLYLRQLEMGRADAECCEHLLAAAGAVHGKWARALSDAGVLALQETMQDTLPEWLNASKEEAVDFLSAWEAERLRREAGVIGKDAEIRSKSVDGDDVAETEGLDPDCFRLEARGCPASADATLHPPIPARNCRAGRMFGSDRFLMLRMGRLRAPEQFSFLGRSWRFLYWKVPDQITYFAEKGFGLEDCTVKAVWDELVPLEANQDMTLCKFNQRLQLSFSETRADICLAVREEDDLWDSQGRFCLSDGCGCISPRAAEAVAAKLGFDEVPCAFQARCGPWKGLWVLDPQLPPGAGLIVRPSQKKYCLLSDTQLEDISFEVLNTSTRHLHCCLTANSIQALESLGVSQETFSKLQQEVLEAMAPLLQADQGAGYVALEQLLNAQVIKAGLQKPLQAFIDLKVPWQEPNFVDLRFRVCTDLRRRATEDLRLPLLRGLRCWIVPDHTLGLRAGECFIQAPHRSGAPSLLGKEVVLIRSPCYHNSAVLKLRVPDEIPPGLSHIVNVVVLNACSLRQQPADAEVMGGDHDGDQVLVIWDEEIVDQVSPSSAHVEDASVEERDQKTLKQVSMEELPSLMLDEQVLAAQSHKAFREADNKRRDWVDEEGFDGENSVRLAAICQVGVDCASNGRTIEIPAELRKSTRPDWSCKKMQRNNMRISEKACGLLFRRKVEFPSFEEVQFLAPCQFGLLNQPADQLDQAVGLVLSKLRDLQEKTERIHHRAHLCRQWRNDLRKALFRQSRKELEEDFAEGVFGAAVYLVQLVGRAKGAAEAKEEVQKPKAQAAKEALESFVAALSARPSGLGEELRELLQSSKGRSSPVLRTSEIWQLFGDEVLQTLSAVLHGPCPYRPEESFLIDPTEVRFSHPAISPQFRSGLRLKEAVEQLLQGARKRDFGKIGPLPVRWHRGHFHTMGNRRLAVYRLFKFHLPPDSDRCPLIRARRVNEAEALRWPWNRKFEIDETEGRRVRVRDFDQVIGETANIEETTFSI</sequence>
<reference evidence="3" key="1">
    <citation type="submission" date="2021-02" db="EMBL/GenBank/DDBJ databases">
        <authorList>
            <person name="Dougan E. K."/>
            <person name="Rhodes N."/>
            <person name="Thang M."/>
            <person name="Chan C."/>
        </authorList>
    </citation>
    <scope>NUCLEOTIDE SEQUENCE</scope>
</reference>
<dbReference type="InterPro" id="IPR057596">
    <property type="entry name" value="RDRP_core"/>
</dbReference>
<dbReference type="PANTHER" id="PTHR23079:SF55">
    <property type="entry name" value="RNA-DIRECTED RNA POLYMERASE"/>
    <property type="match status" value="1"/>
</dbReference>
<proteinExistence type="inferred from homology"/>
<dbReference type="EMBL" id="CAJNDS010000258">
    <property type="protein sequence ID" value="CAE7034868.1"/>
    <property type="molecule type" value="Genomic_DNA"/>
</dbReference>
<evidence type="ECO:0000256" key="1">
    <source>
        <dbReference type="RuleBase" id="RU363098"/>
    </source>
</evidence>
<keyword evidence="4" id="KW-1185">Reference proteome</keyword>
<dbReference type="Proteomes" id="UP000604046">
    <property type="component" value="Unassembled WGS sequence"/>
</dbReference>
<dbReference type="GO" id="GO:0031380">
    <property type="term" value="C:nuclear RNA-directed RNA polymerase complex"/>
    <property type="evidence" value="ECO:0007669"/>
    <property type="project" value="TreeGrafter"/>
</dbReference>
<protein>
    <recommendedName>
        <fullName evidence="1">RNA-dependent RNA polymerase</fullName>
        <ecNumber evidence="1">2.7.7.48</ecNumber>
    </recommendedName>
</protein>